<name>A0ABN8RJQ0_9CNID</name>
<dbReference type="Proteomes" id="UP001159405">
    <property type="component" value="Unassembled WGS sequence"/>
</dbReference>
<gene>
    <name evidence="1" type="ORF">PLOB_00021903</name>
</gene>
<comment type="caution">
    <text evidence="1">The sequence shown here is derived from an EMBL/GenBank/DDBJ whole genome shotgun (WGS) entry which is preliminary data.</text>
</comment>
<protein>
    <recommendedName>
        <fullName evidence="3">NRDE family protein</fullName>
    </recommendedName>
</protein>
<sequence>MQQERKLRYNMCILFLYYCDKPSADGYRLIVASNRDEYYDRPTARATFWEKNPKIIAGMDLKPGREGGTWLGITKDGTFGAITNYRQSPTFLNPHAVGKGHLVPDFLEGDGNVRKYLEEVSRTADKYNGFNLLVGKLSLTGSSNFGCFCNADKENIRVLTPGIHALSNNVLDCPWPKMVYGKDRFANILNEACTKQELVDKLIGMLNLRDR</sequence>
<dbReference type="Pfam" id="PF05742">
    <property type="entry name" value="TANGO2"/>
    <property type="match status" value="1"/>
</dbReference>
<dbReference type="EMBL" id="CALNXK010000257">
    <property type="protein sequence ID" value="CAH3179476.1"/>
    <property type="molecule type" value="Genomic_DNA"/>
</dbReference>
<accession>A0ABN8RJQ0</accession>
<organism evidence="1 2">
    <name type="scientific">Porites lobata</name>
    <dbReference type="NCBI Taxonomy" id="104759"/>
    <lineage>
        <taxon>Eukaryota</taxon>
        <taxon>Metazoa</taxon>
        <taxon>Cnidaria</taxon>
        <taxon>Anthozoa</taxon>
        <taxon>Hexacorallia</taxon>
        <taxon>Scleractinia</taxon>
        <taxon>Fungiina</taxon>
        <taxon>Poritidae</taxon>
        <taxon>Porites</taxon>
    </lineage>
</organism>
<evidence type="ECO:0000313" key="2">
    <source>
        <dbReference type="Proteomes" id="UP001159405"/>
    </source>
</evidence>
<dbReference type="PANTHER" id="PTHR17985">
    <property type="entry name" value="SER/THR-RICH PROTEIN T10 IN DGCR REGION"/>
    <property type="match status" value="1"/>
</dbReference>
<proteinExistence type="predicted"/>
<keyword evidence="2" id="KW-1185">Reference proteome</keyword>
<dbReference type="PANTHER" id="PTHR17985:SF8">
    <property type="entry name" value="TRANSPORT AND GOLGI ORGANIZATION PROTEIN 2 HOMOLOG"/>
    <property type="match status" value="1"/>
</dbReference>
<dbReference type="InterPro" id="IPR008551">
    <property type="entry name" value="TANGO2"/>
</dbReference>
<evidence type="ECO:0000313" key="1">
    <source>
        <dbReference type="EMBL" id="CAH3179476.1"/>
    </source>
</evidence>
<evidence type="ECO:0008006" key="3">
    <source>
        <dbReference type="Google" id="ProtNLM"/>
    </source>
</evidence>
<reference evidence="1 2" key="1">
    <citation type="submission" date="2022-05" db="EMBL/GenBank/DDBJ databases">
        <authorList>
            <consortium name="Genoscope - CEA"/>
            <person name="William W."/>
        </authorList>
    </citation>
    <scope>NUCLEOTIDE SEQUENCE [LARGE SCALE GENOMIC DNA]</scope>
</reference>